<organism evidence="4 5">
    <name type="scientific">Eiseniibacteriota bacterium</name>
    <dbReference type="NCBI Taxonomy" id="2212470"/>
    <lineage>
        <taxon>Bacteria</taxon>
        <taxon>Candidatus Eiseniibacteriota</taxon>
    </lineage>
</organism>
<accession>A0A538UD44</accession>
<evidence type="ECO:0000256" key="2">
    <source>
        <dbReference type="SAM" id="SignalP"/>
    </source>
</evidence>
<dbReference type="GO" id="GO:0046872">
    <property type="term" value="F:metal ion binding"/>
    <property type="evidence" value="ECO:0007669"/>
    <property type="project" value="InterPro"/>
</dbReference>
<evidence type="ECO:0000256" key="1">
    <source>
        <dbReference type="SAM" id="MobiDB-lite"/>
    </source>
</evidence>
<dbReference type="PANTHER" id="PTHR11851:SF225">
    <property type="entry name" value="NON-PEPTIDASE HOMOLOG YMXG"/>
    <property type="match status" value="1"/>
</dbReference>
<evidence type="ECO:0000313" key="5">
    <source>
        <dbReference type="Proteomes" id="UP000319771"/>
    </source>
</evidence>
<gene>
    <name evidence="4" type="ORF">E6K81_03125</name>
</gene>
<dbReference type="SUPFAM" id="SSF63411">
    <property type="entry name" value="LuxS/MPP-like metallohydrolase"/>
    <property type="match status" value="2"/>
</dbReference>
<dbReference type="EMBL" id="VBPB01000045">
    <property type="protein sequence ID" value="TMQ73747.1"/>
    <property type="molecule type" value="Genomic_DNA"/>
</dbReference>
<dbReference type="Proteomes" id="UP000319771">
    <property type="component" value="Unassembled WGS sequence"/>
</dbReference>
<sequence length="527" mass="56591">MHTKVPHPARRAPGLAVLALAVAALAPLLASVPARAEEIPARPEQLKYPPLTFNAPKAADYRVVLGGGIPAYLVPDRDLPLVTVNVLMRIGPDLDPAGQEGLAGTMVNLLTRGGTTTKSATQVEDRVASLGAVLDAGIGGGGGGPFGGGGAPIGGSEARVTLNLLAKDLDEGLALLVDCLKHPAFQDDRLSLRKDQLLQGIKQRNDESAQIEEREFGFLMRGDGHWSNRYTTEASIKGLTAEGLKAFHTRYVGPKNFILAVSGDFDRATMVKKLEQAFAKWPTPGERPGPPAAPAAAPSAGWYMVDKAVNQGRVSVGIPGIQRDDPDLYALRVMNDILGGGGFTSRLVNRIRSDEGLAYQVGSRLGEGTYYPEPWRLIFQSKVRSVPFALQIAAVEVHRMRDSLVSADELETSKNGFIEAFPTQFATATAIAGQLAADELTGRTQKHPTYWAEYREKIRAVTAADVQRVARRLLDPAKMSVLMVGDTKEIMLGDPKHEDAKITTLAGGEPKHLPLRDPMTMKPMANP</sequence>
<evidence type="ECO:0000313" key="4">
    <source>
        <dbReference type="EMBL" id="TMQ73747.1"/>
    </source>
</evidence>
<feature type="signal peptide" evidence="2">
    <location>
        <begin position="1"/>
        <end position="36"/>
    </location>
</feature>
<reference evidence="4 5" key="1">
    <citation type="journal article" date="2019" name="Nat. Microbiol.">
        <title>Mediterranean grassland soil C-N compound turnover is dependent on rainfall and depth, and is mediated by genomically divergent microorganisms.</title>
        <authorList>
            <person name="Diamond S."/>
            <person name="Andeer P.F."/>
            <person name="Li Z."/>
            <person name="Crits-Christoph A."/>
            <person name="Burstein D."/>
            <person name="Anantharaman K."/>
            <person name="Lane K.R."/>
            <person name="Thomas B.C."/>
            <person name="Pan C."/>
            <person name="Northen T.R."/>
            <person name="Banfield J.F."/>
        </authorList>
    </citation>
    <scope>NUCLEOTIDE SEQUENCE [LARGE SCALE GENOMIC DNA]</scope>
    <source>
        <strain evidence="4">WS_11</strain>
    </source>
</reference>
<dbReference type="Pfam" id="PF05193">
    <property type="entry name" value="Peptidase_M16_C"/>
    <property type="match status" value="1"/>
</dbReference>
<dbReference type="InterPro" id="IPR011249">
    <property type="entry name" value="Metalloenz_LuxS/M16"/>
</dbReference>
<dbReference type="InterPro" id="IPR007863">
    <property type="entry name" value="Peptidase_M16_C"/>
</dbReference>
<feature type="region of interest" description="Disordered" evidence="1">
    <location>
        <begin position="508"/>
        <end position="527"/>
    </location>
</feature>
<dbReference type="Gene3D" id="3.30.830.10">
    <property type="entry name" value="Metalloenzyme, LuxS/M16 peptidase-like"/>
    <property type="match status" value="2"/>
</dbReference>
<protein>
    <submittedName>
        <fullName evidence="4">Insulinase family protein</fullName>
    </submittedName>
</protein>
<evidence type="ECO:0000259" key="3">
    <source>
        <dbReference type="Pfam" id="PF05193"/>
    </source>
</evidence>
<keyword evidence="2" id="KW-0732">Signal</keyword>
<dbReference type="PANTHER" id="PTHR11851">
    <property type="entry name" value="METALLOPROTEASE"/>
    <property type="match status" value="1"/>
</dbReference>
<dbReference type="AlphaFoldDB" id="A0A538UD44"/>
<name>A0A538UD44_UNCEI</name>
<feature type="chain" id="PRO_5021867451" evidence="2">
    <location>
        <begin position="37"/>
        <end position="527"/>
    </location>
</feature>
<proteinExistence type="predicted"/>
<comment type="caution">
    <text evidence="4">The sequence shown here is derived from an EMBL/GenBank/DDBJ whole genome shotgun (WGS) entry which is preliminary data.</text>
</comment>
<feature type="domain" description="Peptidase M16 C-terminal" evidence="3">
    <location>
        <begin position="239"/>
        <end position="416"/>
    </location>
</feature>
<dbReference type="InterPro" id="IPR050361">
    <property type="entry name" value="MPP/UQCRC_Complex"/>
</dbReference>